<dbReference type="Pfam" id="PF11788">
    <property type="entry name" value="MRP-L46"/>
    <property type="match status" value="1"/>
</dbReference>
<organism evidence="9 10">
    <name type="scientific">Rhizoctonia solani</name>
    <dbReference type="NCBI Taxonomy" id="456999"/>
    <lineage>
        <taxon>Eukaryota</taxon>
        <taxon>Fungi</taxon>
        <taxon>Dikarya</taxon>
        <taxon>Basidiomycota</taxon>
        <taxon>Agaricomycotina</taxon>
        <taxon>Agaricomycetes</taxon>
        <taxon>Cantharellales</taxon>
        <taxon>Ceratobasidiaceae</taxon>
        <taxon>Rhizoctonia</taxon>
    </lineage>
</organism>
<evidence type="ECO:0000256" key="3">
    <source>
        <dbReference type="ARBA" id="ARBA00022946"/>
    </source>
</evidence>
<evidence type="ECO:0000256" key="6">
    <source>
        <dbReference type="ARBA" id="ARBA00023274"/>
    </source>
</evidence>
<gene>
    <name evidence="9" type="ORF">RSOLAG22IIIB_02055</name>
</gene>
<sequence>MSSRLVSTTGLRAGGRICNGIRSILYVIKVSTYLFDLAIARRSVASSTTAQASVASPDSIPSTPNSPIIASVLLNRSPVLTAPLTPFEQAYHDYQARVARAISNPFPREFYFKKGAIAERQFFIEESHREKEAFGDEFGESLLKDLEEDKTGSMNQTEDVVALPREHESDRTGDVKNLNRKGDRNLYLLVNSTDGWRLPQGPTKQGVALHTAALEELHSECCPDMDTWAVGRYPIGVYQPTRPGSNTILFFKAHIFAGQAKPNGTSIKDFAWLTTEEIKEKVAPEYWASISEMLSSR</sequence>
<reference evidence="9 10" key="1">
    <citation type="submission" date="2015-07" db="EMBL/GenBank/DDBJ databases">
        <authorList>
            <person name="Noorani M."/>
        </authorList>
    </citation>
    <scope>NUCLEOTIDE SEQUENCE [LARGE SCALE GENOMIC DNA]</scope>
    <source>
        <strain evidence="9">BBA 69670</strain>
    </source>
</reference>
<protein>
    <recommendedName>
        <fullName evidence="7">Large ribosomal subunit protein mL46</fullName>
    </recommendedName>
</protein>
<evidence type="ECO:0000256" key="1">
    <source>
        <dbReference type="ARBA" id="ARBA00004173"/>
    </source>
</evidence>
<comment type="similarity">
    <text evidence="2">Belongs to the mitochondrion-specific ribosomal protein mL46 family.</text>
</comment>
<comment type="subcellular location">
    <subcellularLocation>
        <location evidence="1">Mitochondrion</location>
    </subcellularLocation>
</comment>
<dbReference type="InterPro" id="IPR021757">
    <property type="entry name" value="Ribosomal_mL46_N"/>
</dbReference>
<keyword evidence="5" id="KW-0496">Mitochondrion</keyword>
<dbReference type="Gene3D" id="3.90.79.10">
    <property type="entry name" value="Nucleoside Triphosphate Pyrophosphohydrolase"/>
    <property type="match status" value="1"/>
</dbReference>
<accession>A0A0K6GBR9</accession>
<evidence type="ECO:0000313" key="10">
    <source>
        <dbReference type="Proteomes" id="UP000044841"/>
    </source>
</evidence>
<dbReference type="SUPFAM" id="SSF55811">
    <property type="entry name" value="Nudix"/>
    <property type="match status" value="1"/>
</dbReference>
<dbReference type="PANTHER" id="PTHR13124:SF12">
    <property type="entry name" value="LARGE RIBOSOMAL SUBUNIT PROTEIN ML46"/>
    <property type="match status" value="1"/>
</dbReference>
<name>A0A0K6GBR9_9AGAM</name>
<keyword evidence="6" id="KW-0687">Ribonucleoprotein</keyword>
<evidence type="ECO:0000256" key="2">
    <source>
        <dbReference type="ARBA" id="ARBA00009070"/>
    </source>
</evidence>
<dbReference type="Proteomes" id="UP000044841">
    <property type="component" value="Unassembled WGS sequence"/>
</dbReference>
<dbReference type="GO" id="GO:0005762">
    <property type="term" value="C:mitochondrial large ribosomal subunit"/>
    <property type="evidence" value="ECO:0007669"/>
    <property type="project" value="TreeGrafter"/>
</dbReference>
<dbReference type="InterPro" id="IPR015797">
    <property type="entry name" value="NUDIX_hydrolase-like_dom_sf"/>
</dbReference>
<evidence type="ECO:0000256" key="4">
    <source>
        <dbReference type="ARBA" id="ARBA00022980"/>
    </source>
</evidence>
<dbReference type="InterPro" id="IPR033650">
    <property type="entry name" value="Ribosomal_mL46_NUDIX"/>
</dbReference>
<keyword evidence="10" id="KW-1185">Reference proteome</keyword>
<dbReference type="InterPro" id="IPR040008">
    <property type="entry name" value="Ribosomal_mL46"/>
</dbReference>
<dbReference type="EMBL" id="CYGV01001622">
    <property type="protein sequence ID" value="CUA76048.1"/>
    <property type="molecule type" value="Genomic_DNA"/>
</dbReference>
<evidence type="ECO:0000259" key="8">
    <source>
        <dbReference type="Pfam" id="PF11788"/>
    </source>
</evidence>
<evidence type="ECO:0000256" key="7">
    <source>
        <dbReference type="ARBA" id="ARBA00035190"/>
    </source>
</evidence>
<feature type="domain" description="Large ribosomal subunit protein mL46 N-terminal" evidence="8">
    <location>
        <begin position="68"/>
        <end position="153"/>
    </location>
</feature>
<dbReference type="AlphaFoldDB" id="A0A0K6GBR9"/>
<evidence type="ECO:0000256" key="5">
    <source>
        <dbReference type="ARBA" id="ARBA00023128"/>
    </source>
</evidence>
<evidence type="ECO:0000313" key="9">
    <source>
        <dbReference type="EMBL" id="CUA76048.1"/>
    </source>
</evidence>
<keyword evidence="3" id="KW-0809">Transit peptide</keyword>
<proteinExistence type="inferred from homology"/>
<dbReference type="CDD" id="cd04661">
    <property type="entry name" value="NUDIX_MRP_L46"/>
    <property type="match status" value="1"/>
</dbReference>
<keyword evidence="4 9" id="KW-0689">Ribosomal protein</keyword>
<dbReference type="PANTHER" id="PTHR13124">
    <property type="entry name" value="39S RIBOSOMAL PROTEIN L46, MITOCHONDRIAL PRECURSOR-RELATED"/>
    <property type="match status" value="1"/>
</dbReference>
<dbReference type="GO" id="GO:0003735">
    <property type="term" value="F:structural constituent of ribosome"/>
    <property type="evidence" value="ECO:0007669"/>
    <property type="project" value="InterPro"/>
</dbReference>